<evidence type="ECO:0000313" key="3">
    <source>
        <dbReference type="EMBL" id="MDI1489049.1"/>
    </source>
</evidence>
<comment type="caution">
    <text evidence="3">The sequence shown here is derived from an EMBL/GenBank/DDBJ whole genome shotgun (WGS) entry which is preliminary data.</text>
</comment>
<dbReference type="Pfam" id="PF14040">
    <property type="entry name" value="DNase_NucA_NucB"/>
    <property type="match status" value="1"/>
</dbReference>
<protein>
    <recommendedName>
        <fullName evidence="2">Deoxyribonuclease NucA/NucB domain-containing protein</fullName>
    </recommendedName>
</protein>
<evidence type="ECO:0000256" key="1">
    <source>
        <dbReference type="SAM" id="MobiDB-lite"/>
    </source>
</evidence>
<reference evidence="3" key="1">
    <citation type="journal article" date="2023" name="Genome Biol. Evol.">
        <title>First Whole Genome Sequence and Flow Cytometry Genome Size Data for the Lichen-Forming Fungus Ramalina farinacea (Ascomycota).</title>
        <authorList>
            <person name="Llewellyn T."/>
            <person name="Mian S."/>
            <person name="Hill R."/>
            <person name="Leitch I.J."/>
            <person name="Gaya E."/>
        </authorList>
    </citation>
    <scope>NUCLEOTIDE SEQUENCE</scope>
    <source>
        <strain evidence="3">LIQ254RAFAR</strain>
    </source>
</reference>
<gene>
    <name evidence="3" type="ORF">OHK93_008326</name>
</gene>
<sequence length="280" mass="30906">MYYDPGNNNDANRAASGCNPGKSVCNATPFSQKLNDPQQLKQPSCDEWPMAEVSQSKNTNPNVLRCIDQPENSSGGSQLLQFIEGNGDQPGRKGDGDFVEGDYWVVNFENADDNDNNDGYQFYLSKDMGKISPQYDYDHNNHYALSAPYENADIDIVQCRVHLRRKTTGSPGGGRSPSTLKINYEAEVFDFRAKSQGKGNTDMPSQDAPLVVGDGFLQVKIWEGDSELSLDDVPNYSGGGITWTNDKVGQAGPYCYVGPVDGDHGTRDEDCFWPCFYTDE</sequence>
<evidence type="ECO:0000259" key="2">
    <source>
        <dbReference type="Pfam" id="PF14040"/>
    </source>
</evidence>
<feature type="domain" description="Deoxyribonuclease NucA/NucB" evidence="2">
    <location>
        <begin position="5"/>
        <end position="89"/>
    </location>
</feature>
<dbReference type="EMBL" id="JAPUFD010000008">
    <property type="protein sequence ID" value="MDI1489049.1"/>
    <property type="molecule type" value="Genomic_DNA"/>
</dbReference>
<feature type="compositionally biased region" description="Polar residues" evidence="1">
    <location>
        <begin position="1"/>
        <end position="11"/>
    </location>
</feature>
<dbReference type="Proteomes" id="UP001161017">
    <property type="component" value="Unassembled WGS sequence"/>
</dbReference>
<proteinExistence type="predicted"/>
<dbReference type="InterPro" id="IPR029476">
    <property type="entry name" value="DNase_NucA_NucB"/>
</dbReference>
<dbReference type="AlphaFoldDB" id="A0AA43QPB7"/>
<feature type="region of interest" description="Disordered" evidence="1">
    <location>
        <begin position="1"/>
        <end position="22"/>
    </location>
</feature>
<organism evidence="3 4">
    <name type="scientific">Ramalina farinacea</name>
    <dbReference type="NCBI Taxonomy" id="258253"/>
    <lineage>
        <taxon>Eukaryota</taxon>
        <taxon>Fungi</taxon>
        <taxon>Dikarya</taxon>
        <taxon>Ascomycota</taxon>
        <taxon>Pezizomycotina</taxon>
        <taxon>Lecanoromycetes</taxon>
        <taxon>OSLEUM clade</taxon>
        <taxon>Lecanoromycetidae</taxon>
        <taxon>Lecanorales</taxon>
        <taxon>Lecanorineae</taxon>
        <taxon>Ramalinaceae</taxon>
        <taxon>Ramalina</taxon>
    </lineage>
</organism>
<feature type="region of interest" description="Disordered" evidence="1">
    <location>
        <begin position="75"/>
        <end position="94"/>
    </location>
</feature>
<evidence type="ECO:0000313" key="4">
    <source>
        <dbReference type="Proteomes" id="UP001161017"/>
    </source>
</evidence>
<name>A0AA43QPB7_9LECA</name>
<accession>A0AA43QPB7</accession>
<keyword evidence="4" id="KW-1185">Reference proteome</keyword>